<dbReference type="GO" id="GO:0008270">
    <property type="term" value="F:zinc ion binding"/>
    <property type="evidence" value="ECO:0007669"/>
    <property type="project" value="UniProtKB-KW"/>
</dbReference>
<feature type="domain" description="GATA-type" evidence="2">
    <location>
        <begin position="1"/>
        <end position="29"/>
    </location>
</feature>
<dbReference type="GO" id="GO:0043565">
    <property type="term" value="F:sequence-specific DNA binding"/>
    <property type="evidence" value="ECO:0007669"/>
    <property type="project" value="InterPro"/>
</dbReference>
<comment type="caution">
    <text evidence="3">The sequence shown here is derived from an EMBL/GenBank/DDBJ whole genome shotgun (WGS) entry which is preliminary data.</text>
</comment>
<proteinExistence type="predicted"/>
<keyword evidence="1" id="KW-0863">Zinc-finger</keyword>
<keyword evidence="1" id="KW-0862">Zinc</keyword>
<evidence type="ECO:0000256" key="1">
    <source>
        <dbReference type="PROSITE-ProRule" id="PRU00094"/>
    </source>
</evidence>
<dbReference type="InterPro" id="IPR000679">
    <property type="entry name" value="Znf_GATA"/>
</dbReference>
<evidence type="ECO:0000313" key="3">
    <source>
        <dbReference type="EMBL" id="CAI5741702.1"/>
    </source>
</evidence>
<organism evidence="3 4">
    <name type="scientific">Peronospora destructor</name>
    <dbReference type="NCBI Taxonomy" id="86335"/>
    <lineage>
        <taxon>Eukaryota</taxon>
        <taxon>Sar</taxon>
        <taxon>Stramenopiles</taxon>
        <taxon>Oomycota</taxon>
        <taxon>Peronosporomycetes</taxon>
        <taxon>Peronosporales</taxon>
        <taxon>Peronosporaceae</taxon>
        <taxon>Peronospora</taxon>
    </lineage>
</organism>
<dbReference type="PROSITE" id="PS50114">
    <property type="entry name" value="GATA_ZN_FINGER_2"/>
    <property type="match status" value="1"/>
</dbReference>
<evidence type="ECO:0000313" key="4">
    <source>
        <dbReference type="Proteomes" id="UP001162029"/>
    </source>
</evidence>
<evidence type="ECO:0000259" key="2">
    <source>
        <dbReference type="PROSITE" id="PS50114"/>
    </source>
</evidence>
<dbReference type="AlphaFoldDB" id="A0AAV0UZ19"/>
<reference evidence="3" key="1">
    <citation type="submission" date="2022-12" db="EMBL/GenBank/DDBJ databases">
        <authorList>
            <person name="Webb A."/>
        </authorList>
    </citation>
    <scope>NUCLEOTIDE SEQUENCE</scope>
    <source>
        <strain evidence="3">Pd1</strain>
    </source>
</reference>
<gene>
    <name evidence="3" type="ORF">PDE001_LOCUS7939</name>
</gene>
<protein>
    <recommendedName>
        <fullName evidence="2">GATA-type domain-containing protein</fullName>
    </recommendedName>
</protein>
<dbReference type="Proteomes" id="UP001162029">
    <property type="component" value="Unassembled WGS sequence"/>
</dbReference>
<dbReference type="GO" id="GO:0006355">
    <property type="term" value="P:regulation of DNA-templated transcription"/>
    <property type="evidence" value="ECO:0007669"/>
    <property type="project" value="InterPro"/>
</dbReference>
<accession>A0AAV0UZ19</accession>
<keyword evidence="4" id="KW-1185">Reference proteome</keyword>
<sequence>MLECQNCGATGDSFFSANYFGEMVCELCGTQSFLQARNETHDAEDMGMDITTVLKTLKQRIVRRKKRDVNRNIVEKSAKKEPSPKTKPKVPELLDCIIATQMVLDGMARTLVTRIGSDTFPAEEYPRAVKELWFKFLQTWGVKGTKPLLRCYNEFFMYYTREEEKSMDPAVTFDLLEQWDAEWEMKNEHEEENGGRKRKQ</sequence>
<keyword evidence="1" id="KW-0479">Metal-binding</keyword>
<name>A0AAV0UZ19_9STRA</name>
<dbReference type="EMBL" id="CANTFM010001611">
    <property type="protein sequence ID" value="CAI5741702.1"/>
    <property type="molecule type" value="Genomic_DNA"/>
</dbReference>